<protein>
    <submittedName>
        <fullName evidence="2">Translation initiation inhibitor</fullName>
    </submittedName>
</protein>
<dbReference type="InterPro" id="IPR035959">
    <property type="entry name" value="RutC-like_sf"/>
</dbReference>
<comment type="similarity">
    <text evidence="1">Belongs to the RutC family.</text>
</comment>
<dbReference type="EMBL" id="CP021109">
    <property type="protein sequence ID" value="ARP86788.1"/>
    <property type="molecule type" value="Genomic_DNA"/>
</dbReference>
<dbReference type="PANTHER" id="PTHR11803">
    <property type="entry name" value="2-IMINOBUTANOATE/2-IMINOPROPANOATE DEAMINASE RIDA"/>
    <property type="match status" value="1"/>
</dbReference>
<name>A0A1W6Z0F4_9BORD</name>
<dbReference type="PANTHER" id="PTHR11803:SF58">
    <property type="entry name" value="PROTEIN HMF1-RELATED"/>
    <property type="match status" value="1"/>
</dbReference>
<keyword evidence="3" id="KW-1185">Reference proteome</keyword>
<reference evidence="2 3" key="1">
    <citation type="submission" date="2017-05" db="EMBL/GenBank/DDBJ databases">
        <title>Complete and WGS of Bordetella genogroups.</title>
        <authorList>
            <person name="Spilker T."/>
            <person name="LiPuma J."/>
        </authorList>
    </citation>
    <scope>NUCLEOTIDE SEQUENCE [LARGE SCALE GENOMIC DNA]</scope>
    <source>
        <strain evidence="2 3">AU17164</strain>
    </source>
</reference>
<sequence>MTTQVKYVNPEGSCPAQGLYSHIGTADGKLLFVAGQLSVGADGSVVGKHDFDAQFKQVFRNLGDVLKGVGADFNNVVKFTTYLVHSQDIEKFMRLRAEYFPQIFRGKDYPPNTLLIVDRLVKEDFQIEVEAIVHAG</sequence>
<gene>
    <name evidence="2" type="ORF">CAL13_11645</name>
</gene>
<dbReference type="SUPFAM" id="SSF55298">
    <property type="entry name" value="YjgF-like"/>
    <property type="match status" value="1"/>
</dbReference>
<proteinExistence type="inferred from homology"/>
<accession>A0A1W6Z0F4</accession>
<dbReference type="RefSeq" id="WP_086057540.1">
    <property type="nucleotide sequence ID" value="NZ_CP021109.1"/>
</dbReference>
<dbReference type="GO" id="GO:0019239">
    <property type="term" value="F:deaminase activity"/>
    <property type="evidence" value="ECO:0007669"/>
    <property type="project" value="TreeGrafter"/>
</dbReference>
<dbReference type="OrthoDB" id="9809792at2"/>
<dbReference type="InterPro" id="IPR006175">
    <property type="entry name" value="YjgF/YER057c/UK114"/>
</dbReference>
<dbReference type="GO" id="GO:0005829">
    <property type="term" value="C:cytosol"/>
    <property type="evidence" value="ECO:0007669"/>
    <property type="project" value="TreeGrafter"/>
</dbReference>
<evidence type="ECO:0000256" key="1">
    <source>
        <dbReference type="ARBA" id="ARBA00010552"/>
    </source>
</evidence>
<dbReference type="CDD" id="cd00448">
    <property type="entry name" value="YjgF_YER057c_UK114_family"/>
    <property type="match status" value="1"/>
</dbReference>
<organism evidence="2 3">
    <name type="scientific">Bordetella genomosp. 9</name>
    <dbReference type="NCBI Taxonomy" id="1416803"/>
    <lineage>
        <taxon>Bacteria</taxon>
        <taxon>Pseudomonadati</taxon>
        <taxon>Pseudomonadota</taxon>
        <taxon>Betaproteobacteria</taxon>
        <taxon>Burkholderiales</taxon>
        <taxon>Alcaligenaceae</taxon>
        <taxon>Bordetella</taxon>
    </lineage>
</organism>
<dbReference type="AlphaFoldDB" id="A0A1W6Z0F4"/>
<dbReference type="Pfam" id="PF01042">
    <property type="entry name" value="Ribonuc_L-PSP"/>
    <property type="match status" value="1"/>
</dbReference>
<evidence type="ECO:0000313" key="3">
    <source>
        <dbReference type="Proteomes" id="UP000194139"/>
    </source>
</evidence>
<dbReference type="Proteomes" id="UP000194139">
    <property type="component" value="Chromosome"/>
</dbReference>
<evidence type="ECO:0000313" key="2">
    <source>
        <dbReference type="EMBL" id="ARP86788.1"/>
    </source>
</evidence>
<dbReference type="Gene3D" id="3.30.1330.40">
    <property type="entry name" value="RutC-like"/>
    <property type="match status" value="1"/>
</dbReference>